<keyword evidence="2" id="KW-0732">Signal</keyword>
<reference evidence="3" key="1">
    <citation type="journal article" date="2020" name="Zool. J. Linn. Soc.">
        <title>Mitogenomic phylogeny and fossil-calibrated mutation rates for all F- and M-type mtDNA genes of the largest freshwater mussel family, the Unionidae (Bivalvia).</title>
        <authorList>
            <person name="Zieritz A."/>
            <person name="Froufe E."/>
            <person name="Bolotov I."/>
            <person name="Goncalves D.V."/>
            <person name="Aldridge D.C."/>
            <person name="Bogan A.E."/>
            <person name="Gan H.M."/>
            <person name="Gomes-Dos-Santos A."/>
            <person name="Sousa R."/>
            <person name="Teixeira A."/>
            <person name="Varandas S."/>
            <person name="Zanatta D."/>
            <person name="Lopes-Lima M."/>
        </authorList>
    </citation>
    <scope>NUCLEOTIDE SEQUENCE</scope>
    <source>
        <strain evidence="3">HyrBia_M</strain>
    </source>
</reference>
<gene>
    <name evidence="3" type="primary">nad6</name>
</gene>
<name>A0A8A3WFU2_9BIVA</name>
<keyword evidence="1" id="KW-1133">Transmembrane helix</keyword>
<organism evidence="3">
    <name type="scientific">Hyriopsis bialata</name>
    <dbReference type="NCBI Taxonomy" id="1903487"/>
    <lineage>
        <taxon>Eukaryota</taxon>
        <taxon>Metazoa</taxon>
        <taxon>Spiralia</taxon>
        <taxon>Lophotrochozoa</taxon>
        <taxon>Mollusca</taxon>
        <taxon>Bivalvia</taxon>
        <taxon>Autobranchia</taxon>
        <taxon>Heteroconchia</taxon>
        <taxon>Palaeoheterodonta</taxon>
        <taxon>Unionida</taxon>
        <taxon>Unionoidea</taxon>
        <taxon>Unionidae</taxon>
        <taxon>Gonideinae</taxon>
        <taxon>Hyriopsis</taxon>
    </lineage>
</organism>
<evidence type="ECO:0000256" key="1">
    <source>
        <dbReference type="SAM" id="Phobius"/>
    </source>
</evidence>
<feature type="chain" id="PRO_5033017944" evidence="2">
    <location>
        <begin position="16"/>
        <end position="171"/>
    </location>
</feature>
<evidence type="ECO:0000256" key="2">
    <source>
        <dbReference type="SAM" id="SignalP"/>
    </source>
</evidence>
<feature type="transmembrane region" description="Helical" evidence="1">
    <location>
        <begin position="128"/>
        <end position="149"/>
    </location>
</feature>
<protein>
    <submittedName>
        <fullName evidence="3">NADH dehydrogenase subunit 6</fullName>
    </submittedName>
</protein>
<dbReference type="EMBL" id="MW242817">
    <property type="protein sequence ID" value="QTA71704.1"/>
    <property type="molecule type" value="Genomic_DNA"/>
</dbReference>
<keyword evidence="1" id="KW-0812">Transmembrane</keyword>
<feature type="transmembrane region" description="Helical" evidence="1">
    <location>
        <begin position="47"/>
        <end position="70"/>
    </location>
</feature>
<evidence type="ECO:0000313" key="3">
    <source>
        <dbReference type="EMBL" id="QTA71704.1"/>
    </source>
</evidence>
<accession>A0A8A3WFU2</accession>
<feature type="signal peptide" evidence="2">
    <location>
        <begin position="1"/>
        <end position="15"/>
    </location>
</feature>
<geneLocation type="mitochondrion" evidence="3"/>
<keyword evidence="3" id="KW-0496">Mitochondrion</keyword>
<proteinExistence type="predicted"/>
<keyword evidence="1" id="KW-0472">Membrane</keyword>
<sequence length="171" mass="19257">MTILILSFMTTTTLCSLIFSSHPLILTIKVIVMATSLCMTIAHTSSWYAFMAYILTVGGMLVMFTYVASLSPNSIFSTKLEIHYLMTITLIALLTNNHTPITPKPLNTQTPMATPDSFITFFLADQNLSIFLLLANTLLLAMTIATTFLKTTKTPMRPFSYMSYYKKKYFK</sequence>
<dbReference type="AlphaFoldDB" id="A0A8A3WFU2"/>